<keyword evidence="12" id="KW-1185">Reference proteome</keyword>
<dbReference type="Gramene" id="TraesCS1A02G440700.1">
    <property type="protein sequence ID" value="TraesCS1A02G440700.1.cds1"/>
    <property type="gene ID" value="TraesCS1A02G440700"/>
</dbReference>
<reference evidence="11" key="2">
    <citation type="submission" date="2018-10" db="UniProtKB">
        <authorList>
            <consortium name="EnsemblPlants"/>
        </authorList>
    </citation>
    <scope>IDENTIFICATION</scope>
</reference>
<keyword evidence="4 9" id="KW-0732">Signal</keyword>
<keyword evidence="2" id="KW-0433">Leucine-rich repeat</keyword>
<dbReference type="Gramene" id="TraesROB_scaffold_059299_01G000100.1">
    <property type="protein sequence ID" value="TraesROB_scaffold_059299_01G000100.1"/>
    <property type="gene ID" value="TraesROB_scaffold_059299_01G000100"/>
</dbReference>
<feature type="signal peptide" evidence="9">
    <location>
        <begin position="1"/>
        <end position="23"/>
    </location>
</feature>
<dbReference type="OMA" id="IQATMIF"/>
<evidence type="ECO:0000256" key="4">
    <source>
        <dbReference type="ARBA" id="ARBA00022729"/>
    </source>
</evidence>
<name>A0A3B5Y8R7_WHEAT</name>
<evidence type="ECO:0000256" key="8">
    <source>
        <dbReference type="ARBA" id="ARBA00023180"/>
    </source>
</evidence>
<comment type="subcellular location">
    <subcellularLocation>
        <location evidence="1">Membrane</location>
        <topology evidence="1">Single-pass type I membrane protein</topology>
    </subcellularLocation>
</comment>
<dbReference type="OrthoDB" id="1600340at2759"/>
<dbReference type="STRING" id="4565.A0A3B5Y8R7"/>
<dbReference type="InterPro" id="IPR032675">
    <property type="entry name" value="LRR_dom_sf"/>
</dbReference>
<dbReference type="GO" id="GO:0016020">
    <property type="term" value="C:membrane"/>
    <property type="evidence" value="ECO:0007669"/>
    <property type="project" value="UniProtKB-SubCell"/>
</dbReference>
<dbReference type="PANTHER" id="PTHR48063">
    <property type="entry name" value="LRR RECEPTOR-LIKE KINASE"/>
    <property type="match status" value="1"/>
</dbReference>
<reference evidence="11" key="1">
    <citation type="submission" date="2018-08" db="EMBL/GenBank/DDBJ databases">
        <authorList>
            <person name="Rossello M."/>
        </authorList>
    </citation>
    <scope>NUCLEOTIDE SEQUENCE [LARGE SCALE GENOMIC DNA]</scope>
    <source>
        <strain evidence="11">cv. Chinese Spring</strain>
    </source>
</reference>
<dbReference type="AlphaFoldDB" id="A0A3B5Y8R7"/>
<evidence type="ECO:0000256" key="7">
    <source>
        <dbReference type="ARBA" id="ARBA00023136"/>
    </source>
</evidence>
<dbReference type="Gramene" id="TraesKAR1A01G0399930.1">
    <property type="protein sequence ID" value="cds.TraesKAR1A01G0399930.1"/>
    <property type="gene ID" value="TraesKAR1A01G0399930"/>
</dbReference>
<dbReference type="Gramene" id="TraesRN1A0101150000.1">
    <property type="protein sequence ID" value="TraesRN1A0101150000.1"/>
    <property type="gene ID" value="TraesRN1A0101150000"/>
</dbReference>
<evidence type="ECO:0000256" key="9">
    <source>
        <dbReference type="SAM" id="SignalP"/>
    </source>
</evidence>
<evidence type="ECO:0000256" key="5">
    <source>
        <dbReference type="ARBA" id="ARBA00022737"/>
    </source>
</evidence>
<dbReference type="SUPFAM" id="SSF52058">
    <property type="entry name" value="L domain-like"/>
    <property type="match status" value="1"/>
</dbReference>
<evidence type="ECO:0000256" key="3">
    <source>
        <dbReference type="ARBA" id="ARBA00022692"/>
    </source>
</evidence>
<evidence type="ECO:0000313" key="11">
    <source>
        <dbReference type="EnsemblPlants" id="TraesCS1A02G440700.1.cds1"/>
    </source>
</evidence>
<organism evidence="11">
    <name type="scientific">Triticum aestivum</name>
    <name type="common">Wheat</name>
    <dbReference type="NCBI Taxonomy" id="4565"/>
    <lineage>
        <taxon>Eukaryota</taxon>
        <taxon>Viridiplantae</taxon>
        <taxon>Streptophyta</taxon>
        <taxon>Embryophyta</taxon>
        <taxon>Tracheophyta</taxon>
        <taxon>Spermatophyta</taxon>
        <taxon>Magnoliopsida</taxon>
        <taxon>Liliopsida</taxon>
        <taxon>Poales</taxon>
        <taxon>Poaceae</taxon>
        <taxon>BOP clade</taxon>
        <taxon>Pooideae</taxon>
        <taxon>Triticodae</taxon>
        <taxon>Triticeae</taxon>
        <taxon>Triticinae</taxon>
        <taxon>Triticum</taxon>
    </lineage>
</organism>
<proteinExistence type="predicted"/>
<keyword evidence="3" id="KW-0812">Transmembrane</keyword>
<keyword evidence="5" id="KW-0677">Repeat</keyword>
<dbReference type="Gramene" id="TraesCAD_scaffold_071278_01G000100.1">
    <property type="protein sequence ID" value="TraesCAD_scaffold_071278_01G000100.1"/>
    <property type="gene ID" value="TraesCAD_scaffold_071278_01G000100"/>
</dbReference>
<sequence>MAAPNKVLFLIIILATASSSVSSVTFNRSCIPAERAALLSFKAGITGDPDNRLVSWQQGARDCCRWSGVTCNSRTGHVVKLHLRNEYLFPFPEEDYISGAIDPEDHSLRGQVSSSLLGLSHLKHLDLSGNIVLGAGMAMPGFLGSLQSLTYLNLS</sequence>
<dbReference type="Pfam" id="PF08263">
    <property type="entry name" value="LRRNT_2"/>
    <property type="match status" value="1"/>
</dbReference>
<dbReference type="Proteomes" id="UP000019116">
    <property type="component" value="Chromosome 1A"/>
</dbReference>
<dbReference type="Gene3D" id="3.80.10.10">
    <property type="entry name" value="Ribonuclease Inhibitor"/>
    <property type="match status" value="1"/>
</dbReference>
<dbReference type="InterPro" id="IPR013210">
    <property type="entry name" value="LRR_N_plant-typ"/>
</dbReference>
<dbReference type="Gramene" id="TraesCS1A03G1072100.1">
    <property type="protein sequence ID" value="TraesCS1A03G1072100.1.CDS1"/>
    <property type="gene ID" value="TraesCS1A03G1072100"/>
</dbReference>
<dbReference type="PANTHER" id="PTHR48063:SF105">
    <property type="entry name" value="LEUCINE-RICH REPEAT-CONTAINING N-TERMINAL PLANT-TYPE DOMAIN-CONTAINING PROTEIN"/>
    <property type="match status" value="1"/>
</dbReference>
<evidence type="ECO:0000256" key="2">
    <source>
        <dbReference type="ARBA" id="ARBA00022614"/>
    </source>
</evidence>
<dbReference type="Gramene" id="TraesWEE_scaffold_047427_01G000200.1">
    <property type="protein sequence ID" value="TraesWEE_scaffold_047427_01G000200.1"/>
    <property type="gene ID" value="TraesWEE_scaffold_047427_01G000200"/>
</dbReference>
<evidence type="ECO:0000256" key="6">
    <source>
        <dbReference type="ARBA" id="ARBA00022989"/>
    </source>
</evidence>
<evidence type="ECO:0000313" key="12">
    <source>
        <dbReference type="Proteomes" id="UP000019116"/>
    </source>
</evidence>
<feature type="chain" id="PRO_5017199889" description="Leucine-rich repeat-containing N-terminal plant-type domain-containing protein" evidence="9">
    <location>
        <begin position="24"/>
        <end position="155"/>
    </location>
</feature>
<feature type="domain" description="Leucine-rich repeat-containing N-terminal plant-type" evidence="10">
    <location>
        <begin position="33"/>
        <end position="72"/>
    </location>
</feature>
<accession>A0A3B5Y8R7</accession>
<dbReference type="SMR" id="A0A3B5Y8R7"/>
<evidence type="ECO:0000259" key="10">
    <source>
        <dbReference type="Pfam" id="PF08263"/>
    </source>
</evidence>
<dbReference type="InterPro" id="IPR046956">
    <property type="entry name" value="RLP23-like"/>
</dbReference>
<keyword evidence="8" id="KW-0325">Glycoprotein</keyword>
<protein>
    <recommendedName>
        <fullName evidence="10">Leucine-rich repeat-containing N-terminal plant-type domain-containing protein</fullName>
    </recommendedName>
</protein>
<dbReference type="EnsemblPlants" id="TraesCS1A02G440700.1">
    <property type="protein sequence ID" value="TraesCS1A02G440700.1.cds1"/>
    <property type="gene ID" value="TraesCS1A02G440700"/>
</dbReference>
<keyword evidence="6" id="KW-1133">Transmembrane helix</keyword>
<keyword evidence="7" id="KW-0472">Membrane</keyword>
<dbReference type="Gramene" id="TraesCLE_scaffold_087335_01G000100.1">
    <property type="protein sequence ID" value="TraesCLE_scaffold_087335_01G000100.1"/>
    <property type="gene ID" value="TraesCLE_scaffold_087335_01G000100"/>
</dbReference>
<evidence type="ECO:0000256" key="1">
    <source>
        <dbReference type="ARBA" id="ARBA00004479"/>
    </source>
</evidence>